<dbReference type="AlphaFoldDB" id="G7YJZ8"/>
<dbReference type="Proteomes" id="UP000008909">
    <property type="component" value="Unassembled WGS sequence"/>
</dbReference>
<dbReference type="InterPro" id="IPR003754">
    <property type="entry name" value="4pyrrol_synth_uPrphyn_synth"/>
</dbReference>
<name>G7YJZ8_CLOSI</name>
<dbReference type="PANTHER" id="PTHR12390:SF0">
    <property type="entry name" value="UROPORPHYRINOGEN-III SYNTHASE"/>
    <property type="match status" value="1"/>
</dbReference>
<dbReference type="InterPro" id="IPR036108">
    <property type="entry name" value="4pyrrol_syn_uPrphyn_synt_sf"/>
</dbReference>
<dbReference type="GO" id="GO:0006782">
    <property type="term" value="P:protoporphyrinogen IX biosynthetic process"/>
    <property type="evidence" value="ECO:0007669"/>
    <property type="project" value="UniProtKB-UniPathway"/>
</dbReference>
<sequence>MHILLLKALNEQASGPHDDPYVQVLVKAGFTADLAETLDFTYHTAELARCQSWRDNHSAIVFTSPRAVTAYTKAGLKGQQSDLCFVVGPSTDVQAKKAGFSPKGAQAGDAETLSKVIVDNYANQLTKPVFFPASQIHRADLPQYLEKNGIKVDILIAYSSHENVALKDKVRLNLCEGNPIPDCIVFFSPSGVTLTESILKTELKPHRPKVKLVAMGRATASKLQEYDMNVAGVAASPRPESLLQVIQRLADDRWLFVSPTIKDGRLRMRYYAVC</sequence>
<keyword evidence="3" id="KW-1185">Reference proteome</keyword>
<dbReference type="CDD" id="cd06578">
    <property type="entry name" value="HemD"/>
    <property type="match status" value="1"/>
</dbReference>
<dbReference type="GO" id="GO:0004852">
    <property type="term" value="F:uroporphyrinogen-III synthase activity"/>
    <property type="evidence" value="ECO:0007669"/>
    <property type="project" value="InterPro"/>
</dbReference>
<dbReference type="Pfam" id="PF02602">
    <property type="entry name" value="HEM4"/>
    <property type="match status" value="1"/>
</dbReference>
<dbReference type="UniPathway" id="UPA00251">
    <property type="reaction ID" value="UER00320"/>
</dbReference>
<evidence type="ECO:0000313" key="3">
    <source>
        <dbReference type="Proteomes" id="UP000008909"/>
    </source>
</evidence>
<evidence type="ECO:0000313" key="2">
    <source>
        <dbReference type="EMBL" id="GAA53281.1"/>
    </source>
</evidence>
<evidence type="ECO:0000259" key="1">
    <source>
        <dbReference type="Pfam" id="PF02602"/>
    </source>
</evidence>
<dbReference type="GO" id="GO:0006780">
    <property type="term" value="P:uroporphyrinogen III biosynthetic process"/>
    <property type="evidence" value="ECO:0007669"/>
    <property type="project" value="InterPro"/>
</dbReference>
<organism evidence="2 3">
    <name type="scientific">Clonorchis sinensis</name>
    <name type="common">Chinese liver fluke</name>
    <dbReference type="NCBI Taxonomy" id="79923"/>
    <lineage>
        <taxon>Eukaryota</taxon>
        <taxon>Metazoa</taxon>
        <taxon>Spiralia</taxon>
        <taxon>Lophotrochozoa</taxon>
        <taxon>Platyhelminthes</taxon>
        <taxon>Trematoda</taxon>
        <taxon>Digenea</taxon>
        <taxon>Opisthorchiida</taxon>
        <taxon>Opisthorchiata</taxon>
        <taxon>Opisthorchiidae</taxon>
        <taxon>Clonorchis</taxon>
    </lineage>
</organism>
<dbReference type="PANTHER" id="PTHR12390">
    <property type="entry name" value="UROPORPHYRINOGEN III SYNTHASE"/>
    <property type="match status" value="1"/>
</dbReference>
<gene>
    <name evidence="2" type="ORF">CLF_109934</name>
</gene>
<protein>
    <submittedName>
        <fullName evidence="2">Uroporphyrinogen-III synthase</fullName>
    </submittedName>
</protein>
<proteinExistence type="predicted"/>
<dbReference type="GO" id="GO:0005829">
    <property type="term" value="C:cytosol"/>
    <property type="evidence" value="ECO:0007669"/>
    <property type="project" value="TreeGrafter"/>
</dbReference>
<feature type="domain" description="Tetrapyrrole biosynthesis uroporphyrinogen III synthase" evidence="1">
    <location>
        <begin position="21"/>
        <end position="244"/>
    </location>
</feature>
<reference key="2">
    <citation type="submission" date="2011-10" db="EMBL/GenBank/DDBJ databases">
        <title>The genome and transcriptome sequence of Clonorchis sinensis provide insights into the carcinogenic liver fluke.</title>
        <authorList>
            <person name="Wang X."/>
            <person name="Huang Y."/>
            <person name="Chen W."/>
            <person name="Liu H."/>
            <person name="Guo L."/>
            <person name="Chen Y."/>
            <person name="Luo F."/>
            <person name="Zhou W."/>
            <person name="Sun J."/>
            <person name="Mao Q."/>
            <person name="Liang P."/>
            <person name="Zhou C."/>
            <person name="Tian Y."/>
            <person name="Men J."/>
            <person name="Lv X."/>
            <person name="Huang L."/>
            <person name="Zhou J."/>
            <person name="Hu Y."/>
            <person name="Li R."/>
            <person name="Zhang F."/>
            <person name="Lei H."/>
            <person name="Li X."/>
            <person name="Hu X."/>
            <person name="Liang C."/>
            <person name="Xu J."/>
            <person name="Wu Z."/>
            <person name="Yu X."/>
        </authorList>
    </citation>
    <scope>NUCLEOTIDE SEQUENCE</scope>
    <source>
        <strain>Henan</strain>
    </source>
</reference>
<accession>G7YJZ8</accession>
<dbReference type="SUPFAM" id="SSF69618">
    <property type="entry name" value="HemD-like"/>
    <property type="match status" value="1"/>
</dbReference>
<dbReference type="Gene3D" id="3.40.50.10090">
    <property type="match status" value="2"/>
</dbReference>
<reference evidence="2" key="1">
    <citation type="journal article" date="2011" name="Genome Biol.">
        <title>The draft genome of the carcinogenic human liver fluke Clonorchis sinensis.</title>
        <authorList>
            <person name="Wang X."/>
            <person name="Chen W."/>
            <person name="Huang Y."/>
            <person name="Sun J."/>
            <person name="Men J."/>
            <person name="Liu H."/>
            <person name="Luo F."/>
            <person name="Guo L."/>
            <person name="Lv X."/>
            <person name="Deng C."/>
            <person name="Zhou C."/>
            <person name="Fan Y."/>
            <person name="Li X."/>
            <person name="Huang L."/>
            <person name="Hu Y."/>
            <person name="Liang C."/>
            <person name="Hu X."/>
            <person name="Xu J."/>
            <person name="Yu X."/>
        </authorList>
    </citation>
    <scope>NUCLEOTIDE SEQUENCE [LARGE SCALE GENOMIC DNA]</scope>
    <source>
        <strain evidence="2">Henan</strain>
    </source>
</reference>
<dbReference type="EMBL" id="DF143460">
    <property type="protein sequence ID" value="GAA53281.1"/>
    <property type="molecule type" value="Genomic_DNA"/>
</dbReference>
<dbReference type="InterPro" id="IPR039793">
    <property type="entry name" value="UROS/Hem4"/>
</dbReference>